<evidence type="ECO:0000313" key="1">
    <source>
        <dbReference type="EMBL" id="NME69911.1"/>
    </source>
</evidence>
<dbReference type="EMBL" id="JABANE010000051">
    <property type="protein sequence ID" value="NME69911.1"/>
    <property type="molecule type" value="Genomic_DNA"/>
</dbReference>
<dbReference type="RefSeq" id="WP_169658163.1">
    <property type="nucleotide sequence ID" value="NZ_JABANE010000051.1"/>
</dbReference>
<organism evidence="1 2">
    <name type="scientific">Flammeovirga aprica JL-4</name>
    <dbReference type="NCBI Taxonomy" id="694437"/>
    <lineage>
        <taxon>Bacteria</taxon>
        <taxon>Pseudomonadati</taxon>
        <taxon>Bacteroidota</taxon>
        <taxon>Cytophagia</taxon>
        <taxon>Cytophagales</taxon>
        <taxon>Flammeovirgaceae</taxon>
        <taxon>Flammeovirga</taxon>
    </lineage>
</organism>
<dbReference type="InterPro" id="IPR027417">
    <property type="entry name" value="P-loop_NTPase"/>
</dbReference>
<name>A0A7X9XAQ4_9BACT</name>
<accession>A0A7X9XAQ4</accession>
<sequence>MEANIYSQLIKNIELQFRKKLKKHPYSKGMVVTISREYGSGVRDVGEKLVQKLNDQKIGFNLNDQPWKLIDTTVIHDLSEKLKVSYKDVQEYVPFEKKGFIEQLIHSFGKNYNKLDGHLTSALEAVMHTYFERGNVVILGRGGGYFASMLKNALRIKINSTYQFRVAEIMKNHNLSYNDAKLKMLEYSKLRNDFLEHIQKGNEEIHDTVIDRTRLDDETLADYLLSFTSAKAKDLTRLRNTAQLEKV</sequence>
<protein>
    <submittedName>
        <fullName evidence="1">Cytidylate kinase-like family protein</fullName>
    </submittedName>
</protein>
<dbReference type="Gene3D" id="3.40.50.300">
    <property type="entry name" value="P-loop containing nucleotide triphosphate hydrolases"/>
    <property type="match status" value="1"/>
</dbReference>
<dbReference type="GO" id="GO:0016301">
    <property type="term" value="F:kinase activity"/>
    <property type="evidence" value="ECO:0007669"/>
    <property type="project" value="UniProtKB-KW"/>
</dbReference>
<dbReference type="Proteomes" id="UP000576082">
    <property type="component" value="Unassembled WGS sequence"/>
</dbReference>
<keyword evidence="2" id="KW-1185">Reference proteome</keyword>
<proteinExistence type="predicted"/>
<dbReference type="AlphaFoldDB" id="A0A7X9XAQ4"/>
<comment type="caution">
    <text evidence="1">The sequence shown here is derived from an EMBL/GenBank/DDBJ whole genome shotgun (WGS) entry which is preliminary data.</text>
</comment>
<keyword evidence="1" id="KW-0808">Transferase</keyword>
<dbReference type="Pfam" id="PF13189">
    <property type="entry name" value="Cytidylate_kin2"/>
    <property type="match status" value="1"/>
</dbReference>
<gene>
    <name evidence="1" type="ORF">HHU12_18200</name>
</gene>
<keyword evidence="1" id="KW-0418">Kinase</keyword>
<evidence type="ECO:0000313" key="2">
    <source>
        <dbReference type="Proteomes" id="UP000576082"/>
    </source>
</evidence>
<reference evidence="1 2" key="1">
    <citation type="submission" date="2020-04" db="EMBL/GenBank/DDBJ databases">
        <title>Flammeovirga sp. SR4, a novel species isolated from seawater.</title>
        <authorList>
            <person name="Wang X."/>
        </authorList>
    </citation>
    <scope>NUCLEOTIDE SEQUENCE [LARGE SCALE GENOMIC DNA]</scope>
    <source>
        <strain evidence="1 2">ATCC 23126</strain>
    </source>
</reference>